<dbReference type="Pfam" id="PF05698">
    <property type="entry name" value="Trigger_C"/>
    <property type="match status" value="1"/>
</dbReference>
<evidence type="ECO:0000313" key="15">
    <source>
        <dbReference type="EMBL" id="GGA75732.1"/>
    </source>
</evidence>
<dbReference type="InterPro" id="IPR008881">
    <property type="entry name" value="Trigger_fac_ribosome-bd_bac"/>
</dbReference>
<dbReference type="RefSeq" id="WP_087506000.1">
    <property type="nucleotide sequence ID" value="NZ_BMDX01000007.1"/>
</dbReference>
<dbReference type="InterPro" id="IPR046357">
    <property type="entry name" value="PPIase_dom_sf"/>
</dbReference>
<dbReference type="PANTHER" id="PTHR30560">
    <property type="entry name" value="TRIGGER FACTOR CHAPERONE AND PEPTIDYL-PROLYL CIS/TRANS ISOMERASE"/>
    <property type="match status" value="1"/>
</dbReference>
<dbReference type="GO" id="GO:0043335">
    <property type="term" value="P:protein unfolding"/>
    <property type="evidence" value="ECO:0007669"/>
    <property type="project" value="TreeGrafter"/>
</dbReference>
<dbReference type="GO" id="GO:0005737">
    <property type="term" value="C:cytoplasm"/>
    <property type="evidence" value="ECO:0007669"/>
    <property type="project" value="UniProtKB-SubCell"/>
</dbReference>
<dbReference type="EC" id="5.2.1.8" evidence="3 11"/>
<evidence type="ECO:0000256" key="2">
    <source>
        <dbReference type="ARBA" id="ARBA00005464"/>
    </source>
</evidence>
<dbReference type="GO" id="GO:0015031">
    <property type="term" value="P:protein transport"/>
    <property type="evidence" value="ECO:0007669"/>
    <property type="project" value="UniProtKB-UniRule"/>
</dbReference>
<dbReference type="OrthoDB" id="9767721at2"/>
<dbReference type="SUPFAM" id="SSF109998">
    <property type="entry name" value="Triger factor/SurA peptide-binding domain-like"/>
    <property type="match status" value="1"/>
</dbReference>
<comment type="subcellular location">
    <subcellularLocation>
        <location evidence="11">Cytoplasm</location>
    </subcellularLocation>
    <text evidence="11">About half TF is bound to the ribosome near the polypeptide exit tunnel while the other half is free in the cytoplasm.</text>
</comment>
<dbReference type="FunFam" id="3.10.50.40:FF:000001">
    <property type="entry name" value="Trigger factor"/>
    <property type="match status" value="1"/>
</dbReference>
<comment type="caution">
    <text evidence="15">The sequence shown here is derived from an EMBL/GenBank/DDBJ whole genome shotgun (WGS) entry which is preliminary data.</text>
</comment>
<dbReference type="Proteomes" id="UP000619743">
    <property type="component" value="Unassembled WGS sequence"/>
</dbReference>
<dbReference type="Gene3D" id="3.10.50.40">
    <property type="match status" value="1"/>
</dbReference>
<proteinExistence type="inferred from homology"/>
<keyword evidence="8 11" id="KW-0413">Isomerase</keyword>
<dbReference type="InterPro" id="IPR005215">
    <property type="entry name" value="Trig_fac"/>
</dbReference>
<dbReference type="InterPro" id="IPR008880">
    <property type="entry name" value="Trigger_fac_C"/>
</dbReference>
<dbReference type="Pfam" id="PF00254">
    <property type="entry name" value="FKBP_C"/>
    <property type="match status" value="1"/>
</dbReference>
<dbReference type="EMBL" id="BMDX01000007">
    <property type="protein sequence ID" value="GGA75732.1"/>
    <property type="molecule type" value="Genomic_DNA"/>
</dbReference>
<dbReference type="Gene3D" id="1.10.3120.10">
    <property type="entry name" value="Trigger factor, C-terminal domain"/>
    <property type="match status" value="1"/>
</dbReference>
<dbReference type="HAMAP" id="MF_00303">
    <property type="entry name" value="Trigger_factor_Tig"/>
    <property type="match status" value="1"/>
</dbReference>
<keyword evidence="7 11" id="KW-0143">Chaperone</keyword>
<dbReference type="AlphaFoldDB" id="A0A8J2XNX7"/>
<dbReference type="SUPFAM" id="SSF102735">
    <property type="entry name" value="Trigger factor ribosome-binding domain"/>
    <property type="match status" value="1"/>
</dbReference>
<keyword evidence="5 11" id="KW-0132">Cell division</keyword>
<dbReference type="InterPro" id="IPR036611">
    <property type="entry name" value="Trigger_fac_ribosome-bd_sf"/>
</dbReference>
<evidence type="ECO:0000256" key="12">
    <source>
        <dbReference type="PROSITE-ProRule" id="PRU00277"/>
    </source>
</evidence>
<dbReference type="GO" id="GO:0051301">
    <property type="term" value="P:cell division"/>
    <property type="evidence" value="ECO:0007669"/>
    <property type="project" value="UniProtKB-KW"/>
</dbReference>
<dbReference type="GO" id="GO:0051083">
    <property type="term" value="P:'de novo' cotranslational protein folding"/>
    <property type="evidence" value="ECO:0007669"/>
    <property type="project" value="TreeGrafter"/>
</dbReference>
<dbReference type="InterPro" id="IPR001179">
    <property type="entry name" value="PPIase_FKBP_dom"/>
</dbReference>
<dbReference type="Gene3D" id="3.30.70.1050">
    <property type="entry name" value="Trigger factor ribosome-binding domain"/>
    <property type="match status" value="1"/>
</dbReference>
<evidence type="ECO:0000256" key="4">
    <source>
        <dbReference type="ARBA" id="ARBA00016902"/>
    </source>
</evidence>
<evidence type="ECO:0000256" key="9">
    <source>
        <dbReference type="ARBA" id="ARBA00023306"/>
    </source>
</evidence>
<dbReference type="NCBIfam" id="TIGR00115">
    <property type="entry name" value="tig"/>
    <property type="match status" value="1"/>
</dbReference>
<evidence type="ECO:0000256" key="3">
    <source>
        <dbReference type="ARBA" id="ARBA00013194"/>
    </source>
</evidence>
<dbReference type="GO" id="GO:0043022">
    <property type="term" value="F:ribosome binding"/>
    <property type="evidence" value="ECO:0007669"/>
    <property type="project" value="TreeGrafter"/>
</dbReference>
<accession>A0A8J2XNX7</accession>
<dbReference type="PROSITE" id="PS50059">
    <property type="entry name" value="FKBP_PPIASE"/>
    <property type="match status" value="1"/>
</dbReference>
<comment type="domain">
    <text evidence="11">Consists of 3 domains; the N-terminus binds the ribosome, the middle domain has PPIase activity, while the C-terminus has intrinsic chaperone activity on its own.</text>
</comment>
<evidence type="ECO:0000256" key="7">
    <source>
        <dbReference type="ARBA" id="ARBA00023186"/>
    </source>
</evidence>
<comment type="function">
    <text evidence="11">Involved in protein export. Acts as a chaperone by maintaining the newly synthesized protein in an open conformation. Functions as a peptidyl-prolyl cis-trans isomerase.</text>
</comment>
<dbReference type="PANTHER" id="PTHR30560:SF3">
    <property type="entry name" value="TRIGGER FACTOR-LIKE PROTEIN TIG, CHLOROPLASTIC"/>
    <property type="match status" value="1"/>
</dbReference>
<keyword evidence="16" id="KW-1185">Reference proteome</keyword>
<dbReference type="InterPro" id="IPR037041">
    <property type="entry name" value="Trigger_fac_C_sf"/>
</dbReference>
<dbReference type="PIRSF" id="PIRSF003095">
    <property type="entry name" value="Trigger_factor"/>
    <property type="match status" value="1"/>
</dbReference>
<dbReference type="InterPro" id="IPR027304">
    <property type="entry name" value="Trigger_fact/SurA_dom_sf"/>
</dbReference>
<reference evidence="16" key="1">
    <citation type="journal article" date="2019" name="Int. J. Syst. Evol. Microbiol.">
        <title>The Global Catalogue of Microorganisms (GCM) 10K type strain sequencing project: providing services to taxonomists for standard genome sequencing and annotation.</title>
        <authorList>
            <consortium name="The Broad Institute Genomics Platform"/>
            <consortium name="The Broad Institute Genome Sequencing Center for Infectious Disease"/>
            <person name="Wu L."/>
            <person name="Ma J."/>
        </authorList>
    </citation>
    <scope>NUCLEOTIDE SEQUENCE [LARGE SCALE GENOMIC DNA]</scope>
    <source>
        <strain evidence="16">CGMCC 1.10130</strain>
    </source>
</reference>
<gene>
    <name evidence="11 15" type="primary">tig</name>
    <name evidence="15" type="ORF">GCM10011369_16960</name>
</gene>
<feature type="domain" description="PPIase FKBP-type" evidence="14">
    <location>
        <begin position="163"/>
        <end position="248"/>
    </location>
</feature>
<evidence type="ECO:0000259" key="14">
    <source>
        <dbReference type="PROSITE" id="PS50059"/>
    </source>
</evidence>
<evidence type="ECO:0000256" key="1">
    <source>
        <dbReference type="ARBA" id="ARBA00000971"/>
    </source>
</evidence>
<comment type="catalytic activity">
    <reaction evidence="1 11 12">
        <text>[protein]-peptidylproline (omega=180) = [protein]-peptidylproline (omega=0)</text>
        <dbReference type="Rhea" id="RHEA:16237"/>
        <dbReference type="Rhea" id="RHEA-COMP:10747"/>
        <dbReference type="Rhea" id="RHEA-COMP:10748"/>
        <dbReference type="ChEBI" id="CHEBI:83833"/>
        <dbReference type="ChEBI" id="CHEBI:83834"/>
        <dbReference type="EC" id="5.2.1.8"/>
    </reaction>
</comment>
<dbReference type="GO" id="GO:0044183">
    <property type="term" value="F:protein folding chaperone"/>
    <property type="evidence" value="ECO:0007669"/>
    <property type="project" value="TreeGrafter"/>
</dbReference>
<name>A0A8J2XNX7_9GAMM</name>
<keyword evidence="9 11" id="KW-0131">Cell cycle</keyword>
<keyword evidence="6 11" id="KW-0697">Rotamase</keyword>
<sequence>MQVSVETTQGLERCLTITVPADKVDSAVQGQLRRMASDKKRRVPGFRPGKVPVSVINKMYGASVRQDVIGEVAQRSYVEAIIAEKINPAGSPRLEVTKAEAGADLEFKATIEVYPEIEVTGVDKVEVEKPVVEIADADLDDMVETLRKQNATWEVAERAAEDGDKVNIDFVGKIDGEEFDGGKSEGFDLTLGSGQMIPGFEDAIVGAEAGADVVANVTFPENYHAENLKGKEAEFAIKVNKVEAQVLPEVTEEFVQKFGVESGDIAELREEVKKNMTRELEQTLKNTVKQQVLDGLVEQNDVEVPQALVAQEIDALRQQALQRFGGNTENAPELPAELFDEQARKRVKVGLVLGEFIKAKELKVEDERVEEQIASMASAYEDAEQVIAYYKSNDELMEQMRNLALEDQAIDALLAEAKVTEVEKSFKDVMQPAQ</sequence>
<evidence type="ECO:0000256" key="8">
    <source>
        <dbReference type="ARBA" id="ARBA00023235"/>
    </source>
</evidence>
<keyword evidence="11" id="KW-0963">Cytoplasm</keyword>
<evidence type="ECO:0000256" key="11">
    <source>
        <dbReference type="HAMAP-Rule" id="MF_00303"/>
    </source>
</evidence>
<dbReference type="GO" id="GO:0003755">
    <property type="term" value="F:peptidyl-prolyl cis-trans isomerase activity"/>
    <property type="evidence" value="ECO:0007669"/>
    <property type="project" value="UniProtKB-UniRule"/>
</dbReference>
<evidence type="ECO:0000256" key="13">
    <source>
        <dbReference type="RuleBase" id="RU003914"/>
    </source>
</evidence>
<protein>
    <recommendedName>
        <fullName evidence="4 11">Trigger factor</fullName>
        <shortName evidence="11">TF</shortName>
        <ecNumber evidence="3 11">5.2.1.8</ecNumber>
    </recommendedName>
    <alternativeName>
        <fullName evidence="10 11">PPIase</fullName>
    </alternativeName>
</protein>
<comment type="similarity">
    <text evidence="2 11 13">Belongs to the FKBP-type PPIase family. Tig subfamily.</text>
</comment>
<organism evidence="15 16">
    <name type="scientific">Neiella marina</name>
    <dbReference type="NCBI Taxonomy" id="508461"/>
    <lineage>
        <taxon>Bacteria</taxon>
        <taxon>Pseudomonadati</taxon>
        <taxon>Pseudomonadota</taxon>
        <taxon>Gammaproteobacteria</taxon>
        <taxon>Alteromonadales</taxon>
        <taxon>Echinimonadaceae</taxon>
        <taxon>Neiella</taxon>
    </lineage>
</organism>
<dbReference type="SUPFAM" id="SSF54534">
    <property type="entry name" value="FKBP-like"/>
    <property type="match status" value="1"/>
</dbReference>
<evidence type="ECO:0000256" key="6">
    <source>
        <dbReference type="ARBA" id="ARBA00023110"/>
    </source>
</evidence>
<evidence type="ECO:0000313" key="16">
    <source>
        <dbReference type="Proteomes" id="UP000619743"/>
    </source>
</evidence>
<evidence type="ECO:0000256" key="5">
    <source>
        <dbReference type="ARBA" id="ARBA00022618"/>
    </source>
</evidence>
<evidence type="ECO:0000256" key="10">
    <source>
        <dbReference type="ARBA" id="ARBA00029986"/>
    </source>
</evidence>
<dbReference type="Pfam" id="PF05697">
    <property type="entry name" value="Trigger_N"/>
    <property type="match status" value="1"/>
</dbReference>